<dbReference type="EMBL" id="LSSL01000779">
    <property type="protein sequence ID" value="OLY83715.1"/>
    <property type="molecule type" value="Genomic_DNA"/>
</dbReference>
<sequence>MTYHYALVQLFKYKGLAERLARWSNSLRDCGFEINHRPGSQIPEDYLSRNNTHVEKRYLVYDLIGIAKIKSSNIQRYIKGFFYPPDFNEDQRKKLRDSSRLD</sequence>
<keyword evidence="2" id="KW-1185">Reference proteome</keyword>
<proteinExistence type="predicted"/>
<evidence type="ECO:0000313" key="1">
    <source>
        <dbReference type="EMBL" id="OLY83715.1"/>
    </source>
</evidence>
<name>A0A1R0H3K3_9FUNG</name>
<protein>
    <submittedName>
        <fullName evidence="1">Uncharacterized protein</fullName>
    </submittedName>
</protein>
<reference evidence="1 2" key="1">
    <citation type="journal article" date="2016" name="Mol. Biol. Evol.">
        <title>Genome-Wide Survey of Gut Fungi (Harpellales) Reveals the First Horizontally Transferred Ubiquitin Gene from a Mosquito Host.</title>
        <authorList>
            <person name="Wang Y."/>
            <person name="White M.M."/>
            <person name="Kvist S."/>
            <person name="Moncalvo J.M."/>
        </authorList>
    </citation>
    <scope>NUCLEOTIDE SEQUENCE [LARGE SCALE GENOMIC DNA]</scope>
    <source>
        <strain evidence="1 2">ALG-7-W6</strain>
    </source>
</reference>
<comment type="caution">
    <text evidence="1">The sequence shown here is derived from an EMBL/GenBank/DDBJ whole genome shotgun (WGS) entry which is preliminary data.</text>
</comment>
<accession>A0A1R0H3K3</accession>
<gene>
    <name evidence="1" type="ORF">AYI68_g2140</name>
</gene>
<dbReference type="AlphaFoldDB" id="A0A1R0H3K3"/>
<evidence type="ECO:0000313" key="2">
    <source>
        <dbReference type="Proteomes" id="UP000187455"/>
    </source>
</evidence>
<dbReference type="Proteomes" id="UP000187455">
    <property type="component" value="Unassembled WGS sequence"/>
</dbReference>
<organism evidence="1 2">
    <name type="scientific">Smittium mucronatum</name>
    <dbReference type="NCBI Taxonomy" id="133383"/>
    <lineage>
        <taxon>Eukaryota</taxon>
        <taxon>Fungi</taxon>
        <taxon>Fungi incertae sedis</taxon>
        <taxon>Zoopagomycota</taxon>
        <taxon>Kickxellomycotina</taxon>
        <taxon>Harpellomycetes</taxon>
        <taxon>Harpellales</taxon>
        <taxon>Legeriomycetaceae</taxon>
        <taxon>Smittium</taxon>
    </lineage>
</organism>